<dbReference type="GO" id="GO:0005737">
    <property type="term" value="C:cytoplasm"/>
    <property type="evidence" value="ECO:0007669"/>
    <property type="project" value="TreeGrafter"/>
</dbReference>
<accession>A0A0R2FZP0</accession>
<keyword evidence="5" id="KW-0547">Nucleotide-binding</keyword>
<dbReference type="Gene3D" id="3.30.390.50">
    <property type="entry name" value="CO dehydrogenase flavoprotein, C-terminal domain"/>
    <property type="match status" value="1"/>
</dbReference>
<dbReference type="NCBIfam" id="TIGR00545">
    <property type="entry name" value="lipoyltrans"/>
    <property type="match status" value="1"/>
</dbReference>
<feature type="domain" description="BPL/LPL catalytic" evidence="8">
    <location>
        <begin position="26"/>
        <end position="212"/>
    </location>
</feature>
<organism evidence="9 10">
    <name type="scientific">Weissella halotolerans DSM 20190</name>
    <dbReference type="NCBI Taxonomy" id="1123500"/>
    <lineage>
        <taxon>Bacteria</taxon>
        <taxon>Bacillati</taxon>
        <taxon>Bacillota</taxon>
        <taxon>Bacilli</taxon>
        <taxon>Lactobacillales</taxon>
        <taxon>Lactobacillaceae</taxon>
        <taxon>Weissella</taxon>
    </lineage>
</organism>
<dbReference type="OrthoDB" id="9788148at2"/>
<keyword evidence="4 9" id="KW-0436">Ligase</keyword>
<dbReference type="Gene3D" id="3.30.930.10">
    <property type="entry name" value="Bira Bifunctional Protein, Domain 2"/>
    <property type="match status" value="1"/>
</dbReference>
<dbReference type="EMBL" id="JQAX01000001">
    <property type="protein sequence ID" value="KRN33422.1"/>
    <property type="molecule type" value="Genomic_DNA"/>
</dbReference>
<name>A0A0R2FZP0_9LACO</name>
<evidence type="ECO:0000256" key="7">
    <source>
        <dbReference type="ARBA" id="ARBA00048037"/>
    </source>
</evidence>
<proteinExistence type="predicted"/>
<evidence type="ECO:0000256" key="3">
    <source>
        <dbReference type="ARBA" id="ARBA00012367"/>
    </source>
</evidence>
<dbReference type="CDD" id="cd16443">
    <property type="entry name" value="LplA"/>
    <property type="match status" value="1"/>
</dbReference>
<dbReference type="UniPathway" id="UPA00537">
    <property type="reaction ID" value="UER00594"/>
</dbReference>
<dbReference type="PANTHER" id="PTHR12561:SF3">
    <property type="entry name" value="LIPOYLTRANSFERASE 1, MITOCHONDRIAL"/>
    <property type="match status" value="1"/>
</dbReference>
<evidence type="ECO:0000256" key="1">
    <source>
        <dbReference type="ARBA" id="ARBA00005085"/>
    </source>
</evidence>
<dbReference type="InterPro" id="IPR045864">
    <property type="entry name" value="aa-tRNA-synth_II/BPL/LPL"/>
</dbReference>
<evidence type="ECO:0000313" key="10">
    <source>
        <dbReference type="Proteomes" id="UP000051296"/>
    </source>
</evidence>
<keyword evidence="6" id="KW-0067">ATP-binding</keyword>
<dbReference type="GO" id="GO:0005524">
    <property type="term" value="F:ATP binding"/>
    <property type="evidence" value="ECO:0007669"/>
    <property type="project" value="UniProtKB-KW"/>
</dbReference>
<dbReference type="InterPro" id="IPR019491">
    <property type="entry name" value="Lipoate_protein_ligase_C"/>
</dbReference>
<dbReference type="SUPFAM" id="SSF55681">
    <property type="entry name" value="Class II aaRS and biotin synthetases"/>
    <property type="match status" value="1"/>
</dbReference>
<dbReference type="SUPFAM" id="SSF82649">
    <property type="entry name" value="SufE/NifU"/>
    <property type="match status" value="1"/>
</dbReference>
<dbReference type="GO" id="GO:0017118">
    <property type="term" value="F:lipoyltransferase activity"/>
    <property type="evidence" value="ECO:0007669"/>
    <property type="project" value="TreeGrafter"/>
</dbReference>
<dbReference type="Pfam" id="PF10437">
    <property type="entry name" value="Lip_prot_lig_C"/>
    <property type="match status" value="1"/>
</dbReference>
<reference evidence="9 10" key="1">
    <citation type="journal article" date="2015" name="Genome Announc.">
        <title>Expanding the biotechnology potential of lactobacilli through comparative genomics of 213 strains and associated genera.</title>
        <authorList>
            <person name="Sun Z."/>
            <person name="Harris H.M."/>
            <person name="McCann A."/>
            <person name="Guo C."/>
            <person name="Argimon S."/>
            <person name="Zhang W."/>
            <person name="Yang X."/>
            <person name="Jeffery I.B."/>
            <person name="Cooney J.C."/>
            <person name="Kagawa T.F."/>
            <person name="Liu W."/>
            <person name="Song Y."/>
            <person name="Salvetti E."/>
            <person name="Wrobel A."/>
            <person name="Rasinkangas P."/>
            <person name="Parkhill J."/>
            <person name="Rea M.C."/>
            <person name="O'Sullivan O."/>
            <person name="Ritari J."/>
            <person name="Douillard F.P."/>
            <person name="Paul Ross R."/>
            <person name="Yang R."/>
            <person name="Briner A.E."/>
            <person name="Felis G.E."/>
            <person name="de Vos W.M."/>
            <person name="Barrangou R."/>
            <person name="Klaenhammer T.R."/>
            <person name="Caufield P.W."/>
            <person name="Cui Y."/>
            <person name="Zhang H."/>
            <person name="O'Toole P.W."/>
        </authorList>
    </citation>
    <scope>NUCLEOTIDE SEQUENCE [LARGE SCALE GENOMIC DNA]</scope>
    <source>
        <strain evidence="9 10">DSM 20190</strain>
    </source>
</reference>
<dbReference type="PROSITE" id="PS51733">
    <property type="entry name" value="BPL_LPL_CATALYTIC"/>
    <property type="match status" value="1"/>
</dbReference>
<dbReference type="InParanoid" id="A0A0R2FZP0"/>
<dbReference type="PANTHER" id="PTHR12561">
    <property type="entry name" value="LIPOATE-PROTEIN LIGASE"/>
    <property type="match status" value="1"/>
</dbReference>
<evidence type="ECO:0000256" key="2">
    <source>
        <dbReference type="ARBA" id="ARBA00005124"/>
    </source>
</evidence>
<keyword evidence="10" id="KW-1185">Reference proteome</keyword>
<comment type="pathway">
    <text evidence="2">Protein modification; protein lipoylation via exogenous pathway; protein N(6)-(lipoyl)lysine from lipoate: step 1/2.</text>
</comment>
<dbReference type="RefSeq" id="WP_022791085.1">
    <property type="nucleotide sequence ID" value="NZ_ATUU01000001.1"/>
</dbReference>
<dbReference type="GO" id="GO:0009249">
    <property type="term" value="P:protein lipoylation"/>
    <property type="evidence" value="ECO:0007669"/>
    <property type="project" value="InterPro"/>
</dbReference>
<protein>
    <recommendedName>
        <fullName evidence="3">lipoate--protein ligase</fullName>
        <ecNumber evidence="3">6.3.1.20</ecNumber>
    </recommendedName>
</protein>
<evidence type="ECO:0000259" key="8">
    <source>
        <dbReference type="PROSITE" id="PS51733"/>
    </source>
</evidence>
<sequence>MKYINYFGTDPATNIAMDAWLLENLHADEPVVALWQNSPTIIVGQNQNTWAEVNLDYVKAHQLPVIRRVTGGGAVYHDLGNLCFTLILPVENSGSVDFSTFVKPVVKALHNMGIPAEATGRNDLVIEGKKISGNAQRYQNCYLIHHGTLLFDSDVDAMVHALNVADEKFMSKAAKSVRARVGMIKDYAPDLTMETFKAELLKELTNHGNDPEYQLSPEQKQSIKDLAKSKFATWDWNWGKSPDFDFHNHAKYTGGAIDVFANVHAGHITDIDFQGDFLGVRDWREIKEDLIGLSFDPTAVLTVLQKHHDGQYFGSITDEEVAMLFTNNK</sequence>
<evidence type="ECO:0000313" key="9">
    <source>
        <dbReference type="EMBL" id="KRN33422.1"/>
    </source>
</evidence>
<dbReference type="Proteomes" id="UP000051296">
    <property type="component" value="Unassembled WGS sequence"/>
</dbReference>
<gene>
    <name evidence="9" type="ORF">IV68_GL000222</name>
</gene>
<comment type="pathway">
    <text evidence="1">Protein modification; protein lipoylation via exogenous pathway; protein N(6)-(lipoyl)lysine from lipoate: step 2/2.</text>
</comment>
<evidence type="ECO:0000256" key="5">
    <source>
        <dbReference type="ARBA" id="ARBA00022741"/>
    </source>
</evidence>
<dbReference type="PATRIC" id="fig|1123500.6.peg.220"/>
<evidence type="ECO:0000256" key="6">
    <source>
        <dbReference type="ARBA" id="ARBA00022840"/>
    </source>
</evidence>
<dbReference type="Pfam" id="PF21948">
    <property type="entry name" value="LplA-B_cat"/>
    <property type="match status" value="1"/>
</dbReference>
<evidence type="ECO:0000256" key="4">
    <source>
        <dbReference type="ARBA" id="ARBA00022598"/>
    </source>
</evidence>
<dbReference type="InterPro" id="IPR004143">
    <property type="entry name" value="BPL_LPL_catalytic"/>
</dbReference>
<comment type="catalytic activity">
    <reaction evidence="7">
        <text>L-lysyl-[lipoyl-carrier protein] + (R)-lipoate + ATP = N(6)-[(R)-lipoyl]-L-lysyl-[lipoyl-carrier protein] + AMP + diphosphate + H(+)</text>
        <dbReference type="Rhea" id="RHEA:49288"/>
        <dbReference type="Rhea" id="RHEA-COMP:10500"/>
        <dbReference type="Rhea" id="RHEA-COMP:10502"/>
        <dbReference type="ChEBI" id="CHEBI:15378"/>
        <dbReference type="ChEBI" id="CHEBI:29969"/>
        <dbReference type="ChEBI" id="CHEBI:30616"/>
        <dbReference type="ChEBI" id="CHEBI:33019"/>
        <dbReference type="ChEBI" id="CHEBI:83088"/>
        <dbReference type="ChEBI" id="CHEBI:83099"/>
        <dbReference type="ChEBI" id="CHEBI:456215"/>
        <dbReference type="EC" id="6.3.1.20"/>
    </reaction>
</comment>
<dbReference type="AlphaFoldDB" id="A0A0R2FZP0"/>
<dbReference type="InterPro" id="IPR004562">
    <property type="entry name" value="LipoylTrfase_LipoateP_Ligase"/>
</dbReference>
<dbReference type="EC" id="6.3.1.20" evidence="3"/>
<dbReference type="STRING" id="1123500.GCA_000420365_00282"/>
<dbReference type="eggNOG" id="COG0095">
    <property type="taxonomic scope" value="Bacteria"/>
</dbReference>
<dbReference type="FunCoup" id="A0A0R2FZP0">
    <property type="interactions" value="198"/>
</dbReference>
<comment type="caution">
    <text evidence="9">The sequence shown here is derived from an EMBL/GenBank/DDBJ whole genome shotgun (WGS) entry which is preliminary data.</text>
</comment>
<dbReference type="GO" id="GO:0016979">
    <property type="term" value="F:lipoate-protein ligase activity"/>
    <property type="evidence" value="ECO:0007669"/>
    <property type="project" value="UniProtKB-EC"/>
</dbReference>